<comment type="caution">
    <text evidence="1">The sequence shown here is derived from an EMBL/GenBank/DDBJ whole genome shotgun (WGS) entry which is preliminary data.</text>
</comment>
<proteinExistence type="predicted"/>
<evidence type="ECO:0000313" key="2">
    <source>
        <dbReference type="Proteomes" id="UP000627521"/>
    </source>
</evidence>
<dbReference type="RefSeq" id="WP_191100511.1">
    <property type="nucleotide sequence ID" value="NZ_JACXXF010000008.1"/>
</dbReference>
<dbReference type="EMBL" id="JACXXH010000008">
    <property type="protein sequence ID" value="MBD3864484.1"/>
    <property type="molecule type" value="Genomic_DNA"/>
</dbReference>
<name>A0ABR8LWD6_9FLAO</name>
<protein>
    <recommendedName>
        <fullName evidence="3">Haemolysin activator HlyB C-terminal domain-containing protein</fullName>
    </recommendedName>
</protein>
<gene>
    <name evidence="1" type="ORF">IEG06_13585</name>
</gene>
<organism evidence="1 2">
    <name type="scientific">Olleya marilimosa</name>
    <dbReference type="NCBI Taxonomy" id="272164"/>
    <lineage>
        <taxon>Bacteria</taxon>
        <taxon>Pseudomonadati</taxon>
        <taxon>Bacteroidota</taxon>
        <taxon>Flavobacteriia</taxon>
        <taxon>Flavobacteriales</taxon>
        <taxon>Flavobacteriaceae</taxon>
    </lineage>
</organism>
<reference evidence="1 2" key="1">
    <citation type="submission" date="2020-09" db="EMBL/GenBank/DDBJ databases">
        <title>Bacillus nautilus sp. nov., Chryseoglobus crepusculi sp. nov, and Psychrobacter noctis sp. nov., isolated from deep-sea sponges from the equatorial Atlantic.</title>
        <authorList>
            <person name="Stennett H.L."/>
            <person name="Williams S.E."/>
        </authorList>
    </citation>
    <scope>NUCLEOTIDE SEQUENCE [LARGE SCALE GENOMIC DNA]</scope>
    <source>
        <strain evidence="1 2">28M-24</strain>
    </source>
</reference>
<keyword evidence="2" id="KW-1185">Reference proteome</keyword>
<evidence type="ECO:0008006" key="3">
    <source>
        <dbReference type="Google" id="ProtNLM"/>
    </source>
</evidence>
<dbReference type="Proteomes" id="UP000627521">
    <property type="component" value="Unassembled WGS sequence"/>
</dbReference>
<sequence>MSQEKILNISGTNIEDETIISKYKYESKHETLKQLMEEVSKFQQKLKTSGYINNKLKNLIKNNDSIYLAKIELKNKIENLILKLDSNIIEQYYFSKLNLKINKDNTIIIPYSKIETELLRYNKIIASSGYPFSSLKLTDIIKTNQNTLTAKLIVSVDDIKRGLDKIIIKGYEKFPKSFLNRFLKINTNSTFNIEAINKKTKALKNLSFARQSKSPEILFSKDSTHLYLYLEKMSSNNFDGYIGFTTNENTDKLEFNGYLDLMLNNNLNYGETLHLNYKSDESDQKNFNLTTSLPYIFSSPIGLEASLQILKRDSTFINTKQKANLYYQINDANRVYAGITATESSNLTNNDNITNITDFNSNIYTLKYQYQTLQNEDKIFKTKTNLNLEIGVGTRNTSVKKTKQSILNLTGNHIFNLNQTNSIYLKTIIQRLESDNYFENELYRFGGINTIRGFTENSLTANSVNILISEYRYRLSESLFVNSVLDYANFENKLLNQDENLFGFGFGFGVLTNSGLLRFIYANGKTENEKIKFSNSKIHLSLTANF</sequence>
<accession>A0ABR8LWD6</accession>
<dbReference type="Gene3D" id="2.40.160.50">
    <property type="entry name" value="membrane protein fhac: a member of the omp85/tpsb transporter family"/>
    <property type="match status" value="1"/>
</dbReference>
<evidence type="ECO:0000313" key="1">
    <source>
        <dbReference type="EMBL" id="MBD3864484.1"/>
    </source>
</evidence>